<dbReference type="RefSeq" id="WP_267569199.1">
    <property type="nucleotide sequence ID" value="NZ_JAPNTZ010000021.1"/>
</dbReference>
<feature type="compositionally biased region" description="Basic and acidic residues" evidence="1">
    <location>
        <begin position="51"/>
        <end position="102"/>
    </location>
</feature>
<evidence type="ECO:0000313" key="3">
    <source>
        <dbReference type="Proteomes" id="UP001151002"/>
    </source>
</evidence>
<keyword evidence="3" id="KW-1185">Reference proteome</keyword>
<name>A0ABT4BDM2_9ACTN</name>
<feature type="compositionally biased region" description="Basic and acidic residues" evidence="1">
    <location>
        <begin position="172"/>
        <end position="207"/>
    </location>
</feature>
<dbReference type="Proteomes" id="UP001151002">
    <property type="component" value="Unassembled WGS sequence"/>
</dbReference>
<dbReference type="EMBL" id="JAPNTZ010000021">
    <property type="protein sequence ID" value="MCY1144618.1"/>
    <property type="molecule type" value="Genomic_DNA"/>
</dbReference>
<evidence type="ECO:0000313" key="2">
    <source>
        <dbReference type="EMBL" id="MCY1144618.1"/>
    </source>
</evidence>
<gene>
    <name evidence="2" type="ORF">OWR29_42030</name>
</gene>
<feature type="compositionally biased region" description="Basic and acidic residues" evidence="1">
    <location>
        <begin position="1"/>
        <end position="11"/>
    </location>
</feature>
<accession>A0ABT4BDM2</accession>
<feature type="compositionally biased region" description="Low complexity" evidence="1">
    <location>
        <begin position="230"/>
        <end position="261"/>
    </location>
</feature>
<feature type="region of interest" description="Disordered" evidence="1">
    <location>
        <begin position="1"/>
        <end position="268"/>
    </location>
</feature>
<proteinExistence type="predicted"/>
<comment type="caution">
    <text evidence="2">The sequence shown here is derived from an EMBL/GenBank/DDBJ whole genome shotgun (WGS) entry which is preliminary data.</text>
</comment>
<sequence length="340" mass="35914">MKFFSNEKETEVEPQADPDRTQPVSSGPVTVPPQRAGSPWSDAPSAPDGSRPADDTATRSDDVFRPEDPSRTDDDVDASRPDDASRPADASVADRDLRDGTTDKAATTTTYGPDGSVVEDSDYRATQTGAQRDDSPVDLPLTDDDDKTGPAAVKDDGTFDSPRAVDPATGKTLDDTDRDRADADRDRADSSDRLDGSDRLDSEDFQRASDTPVASPADSRADSPVDSPVAEAAAVPVAAAPAAASSTTSASSAKASGSGEKLLPDGDSFAERFRDIQLRFVDEPKEATAEAAQLVGDAVDKLTSALKAQRDGLAGNSDDTEKLRVELRAYREILNRLLAL</sequence>
<protein>
    <submittedName>
        <fullName evidence="2">Uncharacterized protein</fullName>
    </submittedName>
</protein>
<evidence type="ECO:0000256" key="1">
    <source>
        <dbReference type="SAM" id="MobiDB-lite"/>
    </source>
</evidence>
<organism evidence="2 3">
    <name type="scientific">Paractinoplanes pyxinae</name>
    <dbReference type="NCBI Taxonomy" id="2997416"/>
    <lineage>
        <taxon>Bacteria</taxon>
        <taxon>Bacillati</taxon>
        <taxon>Actinomycetota</taxon>
        <taxon>Actinomycetes</taxon>
        <taxon>Micromonosporales</taxon>
        <taxon>Micromonosporaceae</taxon>
        <taxon>Paractinoplanes</taxon>
    </lineage>
</organism>
<reference evidence="2" key="1">
    <citation type="submission" date="2022-11" db="EMBL/GenBank/DDBJ databases">
        <authorList>
            <person name="Somphong A."/>
            <person name="Phongsopitanun W."/>
        </authorList>
    </citation>
    <scope>NUCLEOTIDE SEQUENCE</scope>
    <source>
        <strain evidence="2">Pm04-4</strain>
    </source>
</reference>